<dbReference type="RefSeq" id="WP_374840535.1">
    <property type="nucleotide sequence ID" value="NZ_JBHEEW010000015.1"/>
</dbReference>
<comment type="caution">
    <text evidence="14">The sequence shown here is derived from an EMBL/GenBank/DDBJ whole genome shotgun (WGS) entry which is preliminary data.</text>
</comment>
<gene>
    <name evidence="14" type="ORF">ACFQ33_16460</name>
</gene>
<evidence type="ECO:0000256" key="7">
    <source>
        <dbReference type="ARBA" id="ARBA00026066"/>
    </source>
</evidence>
<dbReference type="EMBL" id="JBHTNF010000011">
    <property type="protein sequence ID" value="MFD1329483.1"/>
    <property type="molecule type" value="Genomic_DNA"/>
</dbReference>
<dbReference type="Pfam" id="PF02391">
    <property type="entry name" value="MoaE"/>
    <property type="match status" value="1"/>
</dbReference>
<comment type="pathway">
    <text evidence="1">Cofactor biosynthesis; molybdopterin biosynthesis.</text>
</comment>
<reference evidence="15" key="1">
    <citation type="journal article" date="2019" name="Int. J. Syst. Evol. Microbiol.">
        <title>The Global Catalogue of Microorganisms (GCM) 10K type strain sequencing project: providing services to taxonomists for standard genome sequencing and annotation.</title>
        <authorList>
            <consortium name="The Broad Institute Genomics Platform"/>
            <consortium name="The Broad Institute Genome Sequencing Center for Infectious Disease"/>
            <person name="Wu L."/>
            <person name="Ma J."/>
        </authorList>
    </citation>
    <scope>NUCLEOTIDE SEQUENCE [LARGE SCALE GENOMIC DNA]</scope>
    <source>
        <strain evidence="15">CCUG 55609</strain>
    </source>
</reference>
<dbReference type="Gene3D" id="3.90.1170.40">
    <property type="entry name" value="Molybdopterin biosynthesis MoaE subunit"/>
    <property type="match status" value="1"/>
</dbReference>
<accession>A0ABW3Z020</accession>
<evidence type="ECO:0000256" key="9">
    <source>
        <dbReference type="ARBA" id="ARBA00030407"/>
    </source>
</evidence>
<sequence>MTGAATNSVAAPPVVVRVQREDFDAAAETAALTEGRRQIGAIVTFTGLCRDERGSLSALELEHYPGMAEAEIRRICNEAVERFSLEGIAAIHRVGRIAPGGNIVLVVATAPHRHAAFDGASFVMDYLKTSAPFWKKEHRADGSTGGWVEAKDKDDRARDRWKE</sequence>
<comment type="similarity">
    <text evidence="2">Belongs to the MoaE family.</text>
</comment>
<evidence type="ECO:0000256" key="5">
    <source>
        <dbReference type="ARBA" id="ARBA00023150"/>
    </source>
</evidence>
<evidence type="ECO:0000256" key="2">
    <source>
        <dbReference type="ARBA" id="ARBA00005426"/>
    </source>
</evidence>
<dbReference type="PANTHER" id="PTHR23404">
    <property type="entry name" value="MOLYBDOPTERIN SYNTHASE RELATED"/>
    <property type="match status" value="1"/>
</dbReference>
<dbReference type="SUPFAM" id="SSF54690">
    <property type="entry name" value="Molybdopterin synthase subunit MoaE"/>
    <property type="match status" value="1"/>
</dbReference>
<evidence type="ECO:0000256" key="12">
    <source>
        <dbReference type="ARBA" id="ARBA00049878"/>
    </source>
</evidence>
<feature type="region of interest" description="Disordered" evidence="13">
    <location>
        <begin position="137"/>
        <end position="163"/>
    </location>
</feature>
<dbReference type="EC" id="2.8.1.12" evidence="3"/>
<evidence type="ECO:0000256" key="11">
    <source>
        <dbReference type="ARBA" id="ARBA00032474"/>
    </source>
</evidence>
<dbReference type="InterPro" id="IPR003448">
    <property type="entry name" value="Mopterin_biosynth_MoaE"/>
</dbReference>
<comment type="catalytic activity">
    <reaction evidence="12">
        <text>2 [molybdopterin-synthase sulfur-carrier protein]-C-terminal-Gly-aminoethanethioate + cyclic pyranopterin phosphate + H2O = molybdopterin + 2 [molybdopterin-synthase sulfur-carrier protein]-C-terminal Gly-Gly + 2 H(+)</text>
        <dbReference type="Rhea" id="RHEA:26333"/>
        <dbReference type="Rhea" id="RHEA-COMP:12202"/>
        <dbReference type="Rhea" id="RHEA-COMP:19907"/>
        <dbReference type="ChEBI" id="CHEBI:15377"/>
        <dbReference type="ChEBI" id="CHEBI:15378"/>
        <dbReference type="ChEBI" id="CHEBI:58698"/>
        <dbReference type="ChEBI" id="CHEBI:59648"/>
        <dbReference type="ChEBI" id="CHEBI:90778"/>
        <dbReference type="ChEBI" id="CHEBI:232372"/>
        <dbReference type="EC" id="2.8.1.12"/>
    </reaction>
</comment>
<proteinExistence type="inferred from homology"/>
<name>A0ABW3Z020_MYCRA</name>
<evidence type="ECO:0000256" key="4">
    <source>
        <dbReference type="ARBA" id="ARBA00013858"/>
    </source>
</evidence>
<organism evidence="14 15">
    <name type="scientific">Mycoplana ramosa</name>
    <name type="common">Mycoplana bullata</name>
    <dbReference type="NCBI Taxonomy" id="40837"/>
    <lineage>
        <taxon>Bacteria</taxon>
        <taxon>Pseudomonadati</taxon>
        <taxon>Pseudomonadota</taxon>
        <taxon>Alphaproteobacteria</taxon>
        <taxon>Hyphomicrobiales</taxon>
        <taxon>Rhizobiaceae</taxon>
        <taxon>Mycoplana</taxon>
    </lineage>
</organism>
<evidence type="ECO:0000256" key="8">
    <source>
        <dbReference type="ARBA" id="ARBA00029745"/>
    </source>
</evidence>
<evidence type="ECO:0000256" key="3">
    <source>
        <dbReference type="ARBA" id="ARBA00011950"/>
    </source>
</evidence>
<evidence type="ECO:0000256" key="10">
    <source>
        <dbReference type="ARBA" id="ARBA00030781"/>
    </source>
</evidence>
<keyword evidence="15" id="KW-1185">Reference proteome</keyword>
<protein>
    <recommendedName>
        <fullName evidence="4">Molybdopterin synthase catalytic subunit</fullName>
        <ecNumber evidence="3">2.8.1.12</ecNumber>
    </recommendedName>
    <alternativeName>
        <fullName evidence="10">MPT synthase subunit 2</fullName>
    </alternativeName>
    <alternativeName>
        <fullName evidence="8">Molybdenum cofactor biosynthesis protein E</fullName>
    </alternativeName>
    <alternativeName>
        <fullName evidence="9">Molybdopterin-converting factor large subunit</fullName>
    </alternativeName>
    <alternativeName>
        <fullName evidence="11">Molybdopterin-converting factor subunit 2</fullName>
    </alternativeName>
</protein>
<evidence type="ECO:0000256" key="6">
    <source>
        <dbReference type="ARBA" id="ARBA00025448"/>
    </source>
</evidence>
<keyword evidence="5" id="KW-0501">Molybdenum cofactor biosynthesis</keyword>
<dbReference type="InterPro" id="IPR036563">
    <property type="entry name" value="MoaE_sf"/>
</dbReference>
<comment type="subunit">
    <text evidence="7">Heterotetramer of 2 MoaD subunits and 2 MoaE subunits. Also stable as homodimer. The enzyme changes between these two forms during catalysis.</text>
</comment>
<dbReference type="Proteomes" id="UP001597173">
    <property type="component" value="Unassembled WGS sequence"/>
</dbReference>
<evidence type="ECO:0000256" key="13">
    <source>
        <dbReference type="SAM" id="MobiDB-lite"/>
    </source>
</evidence>
<comment type="function">
    <text evidence="6">Converts molybdopterin precursor Z into molybdopterin. This requires the incorporation of two sulfur atoms into precursor Z to generate a dithiolene group. The sulfur is provided by MoaD.</text>
</comment>
<evidence type="ECO:0000313" key="15">
    <source>
        <dbReference type="Proteomes" id="UP001597173"/>
    </source>
</evidence>
<feature type="compositionally biased region" description="Basic and acidic residues" evidence="13">
    <location>
        <begin position="149"/>
        <end position="163"/>
    </location>
</feature>
<dbReference type="CDD" id="cd00756">
    <property type="entry name" value="MoaE"/>
    <property type="match status" value="1"/>
</dbReference>
<evidence type="ECO:0000256" key="1">
    <source>
        <dbReference type="ARBA" id="ARBA00005046"/>
    </source>
</evidence>
<evidence type="ECO:0000313" key="14">
    <source>
        <dbReference type="EMBL" id="MFD1329483.1"/>
    </source>
</evidence>